<keyword evidence="3" id="KW-0540">Nuclease</keyword>
<accession>A0A133VG43</accession>
<evidence type="ECO:0000256" key="2">
    <source>
        <dbReference type="ARBA" id="ARBA00022649"/>
    </source>
</evidence>
<sequence length="138" mass="16494">MDENRITRYRQKISVIEKRKENIKTWIDEEDEKSVLAVYKSYQELIESFTDIFAMIVKNLNELVEDDYTNIEKLRKRGILSEEQEGLMKEANGLRNRLVHEYNGLERETAVNSIRRINSKLDKVLEKVKKWMKNRSKG</sequence>
<dbReference type="PANTHER" id="PTHR33397:SF5">
    <property type="entry name" value="RNASE YUTE-RELATED"/>
    <property type="match status" value="1"/>
</dbReference>
<dbReference type="InterPro" id="IPR037038">
    <property type="entry name" value="HepT-like_sf"/>
</dbReference>
<evidence type="ECO:0000313" key="7">
    <source>
        <dbReference type="EMBL" id="KXB05397.1"/>
    </source>
</evidence>
<dbReference type="EMBL" id="LHYD01000015">
    <property type="protein sequence ID" value="KXB05397.1"/>
    <property type="molecule type" value="Genomic_DNA"/>
</dbReference>
<evidence type="ECO:0008006" key="9">
    <source>
        <dbReference type="Google" id="ProtNLM"/>
    </source>
</evidence>
<dbReference type="GO" id="GO:0016787">
    <property type="term" value="F:hydrolase activity"/>
    <property type="evidence" value="ECO:0007669"/>
    <property type="project" value="UniProtKB-KW"/>
</dbReference>
<evidence type="ECO:0000256" key="4">
    <source>
        <dbReference type="ARBA" id="ARBA00022801"/>
    </source>
</evidence>
<evidence type="ECO:0000256" key="1">
    <source>
        <dbReference type="ARBA" id="ARBA00022553"/>
    </source>
</evidence>
<keyword evidence="6" id="KW-0175">Coiled coil</keyword>
<organism evidence="7 8">
    <name type="scientific">candidate division MSBL1 archaeon SCGC-AAA382A13</name>
    <dbReference type="NCBI Taxonomy" id="1698279"/>
    <lineage>
        <taxon>Archaea</taxon>
        <taxon>Methanobacteriati</taxon>
        <taxon>Methanobacteriota</taxon>
        <taxon>candidate division MSBL1</taxon>
    </lineage>
</organism>
<dbReference type="InterPro" id="IPR052379">
    <property type="entry name" value="Type_VII_TA_RNase"/>
</dbReference>
<keyword evidence="8" id="KW-1185">Reference proteome</keyword>
<comment type="similarity">
    <text evidence="5">Belongs to the HepT RNase toxin family.</text>
</comment>
<keyword evidence="2" id="KW-1277">Toxin-antitoxin system</keyword>
<dbReference type="PANTHER" id="PTHR33397">
    <property type="entry name" value="UPF0331 PROTEIN YUTE"/>
    <property type="match status" value="1"/>
</dbReference>
<dbReference type="GO" id="GO:0110001">
    <property type="term" value="C:toxin-antitoxin complex"/>
    <property type="evidence" value="ECO:0007669"/>
    <property type="project" value="InterPro"/>
</dbReference>
<evidence type="ECO:0000256" key="3">
    <source>
        <dbReference type="ARBA" id="ARBA00022722"/>
    </source>
</evidence>
<reference evidence="7 8" key="1">
    <citation type="journal article" date="2016" name="Sci. Rep.">
        <title>Metabolic traits of an uncultured archaeal lineage -MSBL1- from brine pools of the Red Sea.</title>
        <authorList>
            <person name="Mwirichia R."/>
            <person name="Alam I."/>
            <person name="Rashid M."/>
            <person name="Vinu M."/>
            <person name="Ba-Alawi W."/>
            <person name="Anthony Kamau A."/>
            <person name="Kamanda Ngugi D."/>
            <person name="Goker M."/>
            <person name="Klenk H.P."/>
            <person name="Bajic V."/>
            <person name="Stingl U."/>
        </authorList>
    </citation>
    <scope>NUCLEOTIDE SEQUENCE [LARGE SCALE GENOMIC DNA]</scope>
    <source>
        <strain evidence="7">SCGC-AAA382A13</strain>
    </source>
</reference>
<feature type="coiled-coil region" evidence="6">
    <location>
        <begin position="57"/>
        <end position="134"/>
    </location>
</feature>
<dbReference type="Proteomes" id="UP000070311">
    <property type="component" value="Unassembled WGS sequence"/>
</dbReference>
<name>A0A133VG43_9EURY</name>
<gene>
    <name evidence="7" type="ORF">AKJ50_01090</name>
</gene>
<proteinExistence type="inferred from homology"/>
<evidence type="ECO:0000256" key="5">
    <source>
        <dbReference type="ARBA" id="ARBA00024207"/>
    </source>
</evidence>
<protein>
    <recommendedName>
        <fullName evidence="9">DUF86 domain-containing protein</fullName>
    </recommendedName>
</protein>
<comment type="caution">
    <text evidence="7">The sequence shown here is derived from an EMBL/GenBank/DDBJ whole genome shotgun (WGS) entry which is preliminary data.</text>
</comment>
<dbReference type="InterPro" id="IPR008201">
    <property type="entry name" value="HepT-like"/>
</dbReference>
<evidence type="ECO:0000313" key="8">
    <source>
        <dbReference type="Proteomes" id="UP000070311"/>
    </source>
</evidence>
<dbReference type="GO" id="GO:0004540">
    <property type="term" value="F:RNA nuclease activity"/>
    <property type="evidence" value="ECO:0007669"/>
    <property type="project" value="InterPro"/>
</dbReference>
<evidence type="ECO:0000256" key="6">
    <source>
        <dbReference type="SAM" id="Coils"/>
    </source>
</evidence>
<dbReference type="Pfam" id="PF01934">
    <property type="entry name" value="HepT-like"/>
    <property type="match status" value="1"/>
</dbReference>
<dbReference type="AlphaFoldDB" id="A0A133VG43"/>
<keyword evidence="4" id="KW-0378">Hydrolase</keyword>
<dbReference type="Gene3D" id="1.20.120.580">
    <property type="entry name" value="bsu32300-like"/>
    <property type="match status" value="1"/>
</dbReference>
<keyword evidence="1" id="KW-0597">Phosphoprotein</keyword>